<evidence type="ECO:0000313" key="3">
    <source>
        <dbReference type="Proteomes" id="UP000759131"/>
    </source>
</evidence>
<name>A0A7R9KYG6_9ACAR</name>
<accession>A0A7R9KYG6</accession>
<protein>
    <submittedName>
        <fullName evidence="2">Uncharacterized protein</fullName>
    </submittedName>
</protein>
<dbReference type="Proteomes" id="UP000759131">
    <property type="component" value="Unassembled WGS sequence"/>
</dbReference>
<proteinExistence type="predicted"/>
<dbReference type="AlphaFoldDB" id="A0A7R9KYG6"/>
<organism evidence="2">
    <name type="scientific">Medioppia subpectinata</name>
    <dbReference type="NCBI Taxonomy" id="1979941"/>
    <lineage>
        <taxon>Eukaryota</taxon>
        <taxon>Metazoa</taxon>
        <taxon>Ecdysozoa</taxon>
        <taxon>Arthropoda</taxon>
        <taxon>Chelicerata</taxon>
        <taxon>Arachnida</taxon>
        <taxon>Acari</taxon>
        <taxon>Acariformes</taxon>
        <taxon>Sarcoptiformes</taxon>
        <taxon>Oribatida</taxon>
        <taxon>Brachypylina</taxon>
        <taxon>Oppioidea</taxon>
        <taxon>Oppiidae</taxon>
        <taxon>Medioppia</taxon>
    </lineage>
</organism>
<evidence type="ECO:0000256" key="1">
    <source>
        <dbReference type="SAM" id="Phobius"/>
    </source>
</evidence>
<keyword evidence="3" id="KW-1185">Reference proteome</keyword>
<gene>
    <name evidence="2" type="ORF">OSB1V03_LOCUS11840</name>
</gene>
<keyword evidence="1" id="KW-0472">Membrane</keyword>
<dbReference type="EMBL" id="CAJPIZ010009462">
    <property type="protein sequence ID" value="CAG2111861.1"/>
    <property type="molecule type" value="Genomic_DNA"/>
</dbReference>
<keyword evidence="1" id="KW-0812">Transmembrane</keyword>
<dbReference type="EMBL" id="OC864037">
    <property type="protein sequence ID" value="CAD7631431.1"/>
    <property type="molecule type" value="Genomic_DNA"/>
</dbReference>
<evidence type="ECO:0000313" key="2">
    <source>
        <dbReference type="EMBL" id="CAD7631431.1"/>
    </source>
</evidence>
<sequence length="256" mass="28194">MTALSKYIRAGSFGSLIFTLWLANCVFWIQLFGNEFLSNLANPPLRSINSVKDIGPGITHPTRTQISQTIALQIQLNRSINAIKHIPKQVIVTYMVMTNIKRHIKRVLIEFVAINGACAQRYSGKLSYVCERVGGDVVNLAICIFTGRLGVDNFYHGQCRPGGAPNGCEKVGPLNDIVVKVAADVEVADRVAGKSIRVNCFELVRASEFDLGELDIAERPCWYFCQLRVGDVLAQVLKVLAQIERLGAVAHHVSAE</sequence>
<keyword evidence="1" id="KW-1133">Transmembrane helix</keyword>
<feature type="transmembrane region" description="Helical" evidence="1">
    <location>
        <begin position="12"/>
        <end position="33"/>
    </location>
</feature>
<reference evidence="2" key="1">
    <citation type="submission" date="2020-11" db="EMBL/GenBank/DDBJ databases">
        <authorList>
            <person name="Tran Van P."/>
        </authorList>
    </citation>
    <scope>NUCLEOTIDE SEQUENCE</scope>
</reference>